<feature type="transmembrane region" description="Helical" evidence="2">
    <location>
        <begin position="207"/>
        <end position="225"/>
    </location>
</feature>
<accession>A0ABP9QD87</accession>
<dbReference type="Pfam" id="PF00892">
    <property type="entry name" value="EamA"/>
    <property type="match status" value="2"/>
</dbReference>
<feature type="transmembrane region" description="Helical" evidence="2">
    <location>
        <begin position="66"/>
        <end position="88"/>
    </location>
</feature>
<evidence type="ECO:0000313" key="5">
    <source>
        <dbReference type="Proteomes" id="UP001500192"/>
    </source>
</evidence>
<sequence>MHSIRTALPGAAAMAFVGGSVTVSGSLGDAPLFTTQAIRYAIAFVILLALARATGHRILLPRGCEWLWLAGVAASGLVLFNVALVRGGEHAEPAVIAVAVACVPVLLGLVGPLVQGQRPHRRILLAAVVVTVGSVLVEGTGRTDAAGVAWAAVALLCEAGFTLLAVPVLGRHGAWGVSLHSVWLGAVMFALLGAAEEDTLPTTGTEWAAIAYLAVLVTAAAFLLWYSTVARLGPGRSGLLTGIAPVAAALTGGDLPGPLVWTGIAVVAAGLAVGLVLTRAGTEPSVARTGGP</sequence>
<feature type="transmembrane region" description="Helical" evidence="2">
    <location>
        <begin position="147"/>
        <end position="166"/>
    </location>
</feature>
<dbReference type="InterPro" id="IPR037185">
    <property type="entry name" value="EmrE-like"/>
</dbReference>
<feature type="transmembrane region" description="Helical" evidence="2">
    <location>
        <begin position="38"/>
        <end position="54"/>
    </location>
</feature>
<feature type="transmembrane region" description="Helical" evidence="2">
    <location>
        <begin position="94"/>
        <end position="114"/>
    </location>
</feature>
<dbReference type="InterPro" id="IPR000620">
    <property type="entry name" value="EamA_dom"/>
</dbReference>
<feature type="domain" description="EamA" evidence="3">
    <location>
        <begin position="12"/>
        <end position="137"/>
    </location>
</feature>
<protein>
    <submittedName>
        <fullName evidence="4">DMT family transporter</fullName>
    </submittedName>
</protein>
<proteinExistence type="inferred from homology"/>
<keyword evidence="2" id="KW-1133">Transmembrane helix</keyword>
<feature type="transmembrane region" description="Helical" evidence="2">
    <location>
        <begin position="259"/>
        <end position="278"/>
    </location>
</feature>
<dbReference type="RefSeq" id="WP_346053718.1">
    <property type="nucleotide sequence ID" value="NZ_BAABIB010000054.1"/>
</dbReference>
<evidence type="ECO:0000313" key="4">
    <source>
        <dbReference type="EMBL" id="GAA5159972.1"/>
    </source>
</evidence>
<dbReference type="SUPFAM" id="SSF103481">
    <property type="entry name" value="Multidrug resistance efflux transporter EmrE"/>
    <property type="match status" value="2"/>
</dbReference>
<feature type="transmembrane region" description="Helical" evidence="2">
    <location>
        <begin position="173"/>
        <end position="195"/>
    </location>
</feature>
<evidence type="ECO:0000256" key="2">
    <source>
        <dbReference type="SAM" id="Phobius"/>
    </source>
</evidence>
<reference evidence="5" key="1">
    <citation type="journal article" date="2019" name="Int. J. Syst. Evol. Microbiol.">
        <title>The Global Catalogue of Microorganisms (GCM) 10K type strain sequencing project: providing services to taxonomists for standard genome sequencing and annotation.</title>
        <authorList>
            <consortium name="The Broad Institute Genomics Platform"/>
            <consortium name="The Broad Institute Genome Sequencing Center for Infectious Disease"/>
            <person name="Wu L."/>
            <person name="Ma J."/>
        </authorList>
    </citation>
    <scope>NUCLEOTIDE SEQUENCE [LARGE SCALE GENOMIC DNA]</scope>
    <source>
        <strain evidence="5">JCM 18054</strain>
    </source>
</reference>
<comment type="similarity">
    <text evidence="1">Belongs to the EamA transporter family.</text>
</comment>
<feature type="domain" description="EamA" evidence="3">
    <location>
        <begin position="146"/>
        <end position="272"/>
    </location>
</feature>
<name>A0ABP9QD87_9PSEU</name>
<evidence type="ECO:0000256" key="1">
    <source>
        <dbReference type="ARBA" id="ARBA00007362"/>
    </source>
</evidence>
<comment type="caution">
    <text evidence="4">The sequence shown here is derived from an EMBL/GenBank/DDBJ whole genome shotgun (WGS) entry which is preliminary data.</text>
</comment>
<dbReference type="Proteomes" id="UP001500192">
    <property type="component" value="Unassembled WGS sequence"/>
</dbReference>
<keyword evidence="2" id="KW-0812">Transmembrane</keyword>
<evidence type="ECO:0000259" key="3">
    <source>
        <dbReference type="Pfam" id="PF00892"/>
    </source>
</evidence>
<gene>
    <name evidence="4" type="ORF">GCM10023214_23140</name>
</gene>
<dbReference type="EMBL" id="BAABIB010000054">
    <property type="protein sequence ID" value="GAA5159972.1"/>
    <property type="molecule type" value="Genomic_DNA"/>
</dbReference>
<keyword evidence="5" id="KW-1185">Reference proteome</keyword>
<keyword evidence="2" id="KW-0472">Membrane</keyword>
<organism evidence="4 5">
    <name type="scientific">Amycolatopsis dongchuanensis</name>
    <dbReference type="NCBI Taxonomy" id="1070866"/>
    <lineage>
        <taxon>Bacteria</taxon>
        <taxon>Bacillati</taxon>
        <taxon>Actinomycetota</taxon>
        <taxon>Actinomycetes</taxon>
        <taxon>Pseudonocardiales</taxon>
        <taxon>Pseudonocardiaceae</taxon>
        <taxon>Amycolatopsis</taxon>
    </lineage>
</organism>